<dbReference type="EMBL" id="QKTW01000014">
    <property type="protein sequence ID" value="PZF73313.1"/>
    <property type="molecule type" value="Genomic_DNA"/>
</dbReference>
<dbReference type="RefSeq" id="WP_110998592.1">
    <property type="nucleotide sequence ID" value="NZ_QKTW01000014.1"/>
</dbReference>
<dbReference type="Proteomes" id="UP000248745">
    <property type="component" value="Unassembled WGS sequence"/>
</dbReference>
<sequence>MNIGYKKEFFVSLAICFFTTDAHQLFGQNMVDTVKMLNGENRVGKVLDQNNEQIRFIYRNETLVYTIDKFSINKIVFGSGRVEMMNNGSSISTATAMPGNVAILPFTFYDKSLAPATAMTFQNEMQNEAFVFLSDNDGAFHFLNPDTTNITLARSGIDQNTIKRHTYSDLCRILGVRYVLIGGVHISAADKNESNEVATAQVNREYKNEMEVTIYSADNTQIYTDRHTAMLRNEESYKDALRYILKRCPVYNKK</sequence>
<gene>
    <name evidence="1" type="ORF">DN068_09090</name>
</gene>
<keyword evidence="2" id="KW-1185">Reference proteome</keyword>
<proteinExistence type="predicted"/>
<dbReference type="OrthoDB" id="669636at2"/>
<dbReference type="AlphaFoldDB" id="A0A2W2BZN2"/>
<protein>
    <submittedName>
        <fullName evidence="1">Uncharacterized protein</fullName>
    </submittedName>
</protein>
<name>A0A2W2BZN2_9BACT</name>
<comment type="caution">
    <text evidence="1">The sequence shown here is derived from an EMBL/GenBank/DDBJ whole genome shotgun (WGS) entry which is preliminary data.</text>
</comment>
<accession>A0A2W2BZN2</accession>
<reference evidence="1 2" key="1">
    <citation type="submission" date="2018-06" db="EMBL/GenBank/DDBJ databases">
        <title>Mucibacter soli gen. nov., sp. nov., a new member of the family Chitinophagaceae producing mucin.</title>
        <authorList>
            <person name="Kim M.-K."/>
            <person name="Park S."/>
            <person name="Kim T.-S."/>
            <person name="Joung Y."/>
            <person name="Han J.-H."/>
            <person name="Kim S.B."/>
        </authorList>
    </citation>
    <scope>NUCLEOTIDE SEQUENCE [LARGE SCALE GENOMIC DNA]</scope>
    <source>
        <strain evidence="1 2">R1-15</strain>
    </source>
</reference>
<evidence type="ECO:0000313" key="2">
    <source>
        <dbReference type="Proteomes" id="UP000248745"/>
    </source>
</evidence>
<evidence type="ECO:0000313" key="1">
    <source>
        <dbReference type="EMBL" id="PZF73313.1"/>
    </source>
</evidence>
<organism evidence="1 2">
    <name type="scientific">Taibaiella soli</name>
    <dbReference type="NCBI Taxonomy" id="1649169"/>
    <lineage>
        <taxon>Bacteria</taxon>
        <taxon>Pseudomonadati</taxon>
        <taxon>Bacteroidota</taxon>
        <taxon>Chitinophagia</taxon>
        <taxon>Chitinophagales</taxon>
        <taxon>Chitinophagaceae</taxon>
        <taxon>Taibaiella</taxon>
    </lineage>
</organism>